<keyword evidence="1" id="KW-0862">Zinc</keyword>
<dbReference type="Gene3D" id="3.30.70.270">
    <property type="match status" value="1"/>
</dbReference>
<feature type="compositionally biased region" description="Basic and acidic residues" evidence="2">
    <location>
        <begin position="942"/>
        <end position="982"/>
    </location>
</feature>
<dbReference type="CDD" id="cd01647">
    <property type="entry name" value="RT_LTR"/>
    <property type="match status" value="1"/>
</dbReference>
<dbReference type="InterPro" id="IPR016024">
    <property type="entry name" value="ARM-type_fold"/>
</dbReference>
<feature type="region of interest" description="Disordered" evidence="2">
    <location>
        <begin position="93"/>
        <end position="114"/>
    </location>
</feature>
<feature type="compositionally biased region" description="Basic and acidic residues" evidence="2">
    <location>
        <begin position="867"/>
        <end position="879"/>
    </location>
</feature>
<evidence type="ECO:0000313" key="4">
    <source>
        <dbReference type="EMBL" id="KAL1110589.1"/>
    </source>
</evidence>
<feature type="domain" description="CCHC-type" evidence="3">
    <location>
        <begin position="1008"/>
        <end position="1024"/>
    </location>
</feature>
<feature type="compositionally biased region" description="Polar residues" evidence="2">
    <location>
        <begin position="918"/>
        <end position="929"/>
    </location>
</feature>
<dbReference type="SUPFAM" id="SSF56672">
    <property type="entry name" value="DNA/RNA polymerases"/>
    <property type="match status" value="1"/>
</dbReference>
<dbReference type="InterPro" id="IPR043128">
    <property type="entry name" value="Rev_trsase/Diguanyl_cyclase"/>
</dbReference>
<feature type="region of interest" description="Disordered" evidence="2">
    <location>
        <begin position="1066"/>
        <end position="1103"/>
    </location>
</feature>
<feature type="compositionally biased region" description="Basic and acidic residues" evidence="2">
    <location>
        <begin position="93"/>
        <end position="103"/>
    </location>
</feature>
<feature type="compositionally biased region" description="Low complexity" evidence="2">
    <location>
        <begin position="1066"/>
        <end position="1078"/>
    </location>
</feature>
<dbReference type="InterPro" id="IPR001878">
    <property type="entry name" value="Znf_CCHC"/>
</dbReference>
<organism evidence="4 5">
    <name type="scientific">Ranatra chinensis</name>
    <dbReference type="NCBI Taxonomy" id="642074"/>
    <lineage>
        <taxon>Eukaryota</taxon>
        <taxon>Metazoa</taxon>
        <taxon>Ecdysozoa</taxon>
        <taxon>Arthropoda</taxon>
        <taxon>Hexapoda</taxon>
        <taxon>Insecta</taxon>
        <taxon>Pterygota</taxon>
        <taxon>Neoptera</taxon>
        <taxon>Paraneoptera</taxon>
        <taxon>Hemiptera</taxon>
        <taxon>Heteroptera</taxon>
        <taxon>Panheteroptera</taxon>
        <taxon>Nepomorpha</taxon>
        <taxon>Nepidae</taxon>
        <taxon>Ranatrinae</taxon>
        <taxon>Ranatra</taxon>
    </lineage>
</organism>
<evidence type="ECO:0000256" key="1">
    <source>
        <dbReference type="PROSITE-ProRule" id="PRU00047"/>
    </source>
</evidence>
<dbReference type="SMART" id="SM00343">
    <property type="entry name" value="ZnF_C2HC"/>
    <property type="match status" value="1"/>
</dbReference>
<dbReference type="SMART" id="SM00543">
    <property type="entry name" value="MIF4G"/>
    <property type="match status" value="1"/>
</dbReference>
<dbReference type="SUPFAM" id="SSF48371">
    <property type="entry name" value="ARM repeat"/>
    <property type="match status" value="2"/>
</dbReference>
<comment type="caution">
    <text evidence="4">The sequence shown here is derived from an EMBL/GenBank/DDBJ whole genome shotgun (WGS) entry which is preliminary data.</text>
</comment>
<dbReference type="Gene3D" id="3.10.10.10">
    <property type="entry name" value="HIV Type 1 Reverse Transcriptase, subunit A, domain 1"/>
    <property type="match status" value="1"/>
</dbReference>
<keyword evidence="1" id="KW-0863">Zinc-finger</keyword>
<dbReference type="FunFam" id="1.25.40.180:FF:000068">
    <property type="entry name" value="Eukaryotic translation initiation factor 4 gamma 1-like Protein"/>
    <property type="match status" value="1"/>
</dbReference>
<proteinExistence type="predicted"/>
<feature type="region of interest" description="Disordered" evidence="2">
    <location>
        <begin position="867"/>
        <end position="1012"/>
    </location>
</feature>
<feature type="compositionally biased region" description="Low complexity" evidence="2">
    <location>
        <begin position="768"/>
        <end position="778"/>
    </location>
</feature>
<dbReference type="EMBL" id="JBFDAA010000022">
    <property type="protein sequence ID" value="KAL1110589.1"/>
    <property type="molecule type" value="Genomic_DNA"/>
</dbReference>
<feature type="compositionally biased region" description="Polar residues" evidence="2">
    <location>
        <begin position="802"/>
        <end position="812"/>
    </location>
</feature>
<evidence type="ECO:0000313" key="5">
    <source>
        <dbReference type="Proteomes" id="UP001558652"/>
    </source>
</evidence>
<feature type="region of interest" description="Disordered" evidence="2">
    <location>
        <begin position="744"/>
        <end position="819"/>
    </location>
</feature>
<keyword evidence="5" id="KW-1185">Reference proteome</keyword>
<evidence type="ECO:0000256" key="2">
    <source>
        <dbReference type="SAM" id="MobiDB-lite"/>
    </source>
</evidence>
<dbReference type="InterPro" id="IPR003890">
    <property type="entry name" value="MIF4G-like_typ-3"/>
</dbReference>
<feature type="compositionally biased region" description="Polar residues" evidence="2">
    <location>
        <begin position="752"/>
        <end position="762"/>
    </location>
</feature>
<dbReference type="GO" id="GO:0008270">
    <property type="term" value="F:zinc ion binding"/>
    <property type="evidence" value="ECO:0007669"/>
    <property type="project" value="UniProtKB-KW"/>
</dbReference>
<dbReference type="Pfam" id="PF02854">
    <property type="entry name" value="MIF4G"/>
    <property type="match status" value="2"/>
</dbReference>
<reference evidence="4 5" key="1">
    <citation type="submission" date="2024-07" db="EMBL/GenBank/DDBJ databases">
        <title>Chromosome-level genome assembly of the water stick insect Ranatra chinensis (Heteroptera: Nepidae).</title>
        <authorList>
            <person name="Liu X."/>
        </authorList>
    </citation>
    <scope>NUCLEOTIDE SEQUENCE [LARGE SCALE GENOMIC DNA]</scope>
    <source>
        <strain evidence="4">Cailab_2021Rc</strain>
        <tissue evidence="4">Muscle</tissue>
    </source>
</reference>
<gene>
    <name evidence="4" type="ORF">AAG570_008117</name>
</gene>
<keyword evidence="1" id="KW-0479">Metal-binding</keyword>
<dbReference type="InterPro" id="IPR043502">
    <property type="entry name" value="DNA/RNA_pol_sf"/>
</dbReference>
<dbReference type="Proteomes" id="UP001558652">
    <property type="component" value="Unassembled WGS sequence"/>
</dbReference>
<dbReference type="Gene3D" id="1.25.40.180">
    <property type="match status" value="2"/>
</dbReference>
<accession>A0ABD0XTY1</accession>
<name>A0ABD0XTY1_9HEMI</name>
<protein>
    <recommendedName>
        <fullName evidence="3">CCHC-type domain-containing protein</fullName>
    </recommendedName>
</protein>
<sequence length="1381" mass="156529">MDAATSSSVSFSGMRYDRAWRKFAMGRRRRKILIKSNSIEDRLNIYRVSLLKKEAILKDKDPDLRKLVLVQKVIDQTKFETLSDRAALMAAQDAKKLNPESKRSQKRRDSKRSTGLMSDVIEAEVVEGSTVTPSSSLQLKYKFNAGQPTLLNQEGKKVYGKDLLIAIRDSPLSWKMPDVKIKSLLLEERAVLIRKGHSQDFFKKVRGILNKLTPEKFETLVLQLKEQRINSLERLSGVVDLVFEKAVKEPSFSKCYADMCKMIGGIEVLDRVKVVTEDTNPRKPKQQQISGYTRSTGLMSDVIEAEVVEGSTVTPSSSLQLKYKFNAGQPTLLNQEGKKVYGKDLLIAIRDSPLSWKMPDVKIKSLLLEERAVLIRKGHSQDFFKKVRGILNKLTPEKFDTLVLQLKEQRINSLERLSGVVDLVFEKAVKEPSFSKCYADMCKMIGGIEVLDRVKVATEDTNPRKPKQQVVHFRQLLLRKCQYEFEKNKVAEFDAEKRMAEIKANKDEGKRKELKRMYEEDERKIRTRSVGLVSFIAELYKLKMLSPHIMHYCVKQLISKIDEESLECLCKLLMTIGKDLEKQSQEDEMHYRDWNYYFDKMAKLSAKHENSKVSSRIRFMLQDLIELRGNQWIPRHSEKRPLKFSEINKEVERETLLNNIEISANAPRSMCNRGQNNHWRNQRGGECQNEKGWQTVTSTSFGNCPFKVGKPQHMKNTQQKSVLGPMKEIKRLGCEAGMISTGCFDEGVTPTRKPTSLPSPNLTDARRSVSSRSGASDSPSRHHLGVKYPHSRSGIDVLPPSSALQQPSTSTWMPVAPPADPSAPVSELMPYNLKRRVEDILTILSTHNDVEHIGALVTLPLEYKYHGGLDSQDSREKGSRYSCSNSERAATAGGRETSRGNRQSPGLSRQYGVCRASSAKTVLSGSGSQRLPKPEPTWKSSIRADCKEEDNYQASKEDRKLGWKKVERRRDRREVQREDRKIPPPPPPSQPQSPQEKTNGGQGRERPKCWTCGSTRHLQPECPSLYRRDQGGRAYRLNPDPMEVNAVQHPKGTWIFQLRRQIPSYPSAASSRSSGSDGPSDDEWPLLPSARGKQPRQPVEKPAVSVAALRSTVPGGRGWVHRSENRIRDWVQSKVKLCTCVATTVAGPTPLSGELVLSLKGLLGKNRSVVAHMMDWASNEYDAILGTDTLGCVKGRLRKYDWIVRLGTTRYRSEGGVSHSGYVGAAVVKKMNHIRADNGTQHFKAVFHTKGEPRSATGRVRHEIVIPDDRVGYIKPMRYPQALMDVICQGLKDLLDQGIIRKSISPYCSPLWVVPKPPDSQGNLRHRVVMDYKELNKHTRSEKKYPLPRQEDMLDRMNGVSVFSILDLKAGYHQIRMHEAD</sequence>
<dbReference type="PANTHER" id="PTHR23253">
    <property type="entry name" value="EUKARYOTIC TRANSLATION INITIATION FACTOR 4 GAMMA"/>
    <property type="match status" value="1"/>
</dbReference>
<evidence type="ECO:0000259" key="3">
    <source>
        <dbReference type="PROSITE" id="PS50158"/>
    </source>
</evidence>
<dbReference type="PROSITE" id="PS50158">
    <property type="entry name" value="ZF_CCHC"/>
    <property type="match status" value="1"/>
</dbReference>
<dbReference type="PANTHER" id="PTHR23253:SF78">
    <property type="entry name" value="EUKARYOTIC TRANSLATION INITIATION FACTOR 4G1, ISOFORM B-RELATED"/>
    <property type="match status" value="1"/>
</dbReference>
<dbReference type="GO" id="GO:0071897">
    <property type="term" value="P:DNA biosynthetic process"/>
    <property type="evidence" value="ECO:0007669"/>
    <property type="project" value="UniProtKB-ARBA"/>
</dbReference>